<gene>
    <name evidence="5" type="ORF">BKA67DRAFT_651494</name>
</gene>
<dbReference type="InterPro" id="IPR007867">
    <property type="entry name" value="GMC_OxRtase_C"/>
</dbReference>
<dbReference type="GO" id="GO:0050660">
    <property type="term" value="F:flavin adenine dinucleotide binding"/>
    <property type="evidence" value="ECO:0007669"/>
    <property type="project" value="InterPro"/>
</dbReference>
<dbReference type="Pfam" id="PF00732">
    <property type="entry name" value="GMC_oxred_N"/>
    <property type="match status" value="1"/>
</dbReference>
<dbReference type="GO" id="GO:0016614">
    <property type="term" value="F:oxidoreductase activity, acting on CH-OH group of donors"/>
    <property type="evidence" value="ECO:0007669"/>
    <property type="project" value="InterPro"/>
</dbReference>
<dbReference type="OrthoDB" id="269227at2759"/>
<evidence type="ECO:0000256" key="2">
    <source>
        <dbReference type="RuleBase" id="RU003968"/>
    </source>
</evidence>
<dbReference type="Pfam" id="PF05199">
    <property type="entry name" value="GMC_oxred_C"/>
    <property type="match status" value="1"/>
</dbReference>
<dbReference type="EMBL" id="JAGPXC010000012">
    <property type="protein sequence ID" value="KAH6645017.1"/>
    <property type="molecule type" value="Genomic_DNA"/>
</dbReference>
<feature type="domain" description="Glucose-methanol-choline oxidoreductase N-terminal" evidence="3">
    <location>
        <begin position="65"/>
        <end position="88"/>
    </location>
</feature>
<dbReference type="Gene3D" id="3.30.560.10">
    <property type="entry name" value="Glucose Oxidase, domain 3"/>
    <property type="match status" value="1"/>
</dbReference>
<dbReference type="Proteomes" id="UP000758603">
    <property type="component" value="Unassembled WGS sequence"/>
</dbReference>
<dbReference type="PANTHER" id="PTHR11552:SF123">
    <property type="entry name" value="GMC OXIDOREDUCTASE (AFU_ORTHOLOGUE AFUA_2G01770)-RELATED"/>
    <property type="match status" value="1"/>
</dbReference>
<accession>A0A9P8UAN2</accession>
<dbReference type="AlphaFoldDB" id="A0A9P8UAN2"/>
<keyword evidence="6" id="KW-1185">Reference proteome</keyword>
<reference evidence="5" key="1">
    <citation type="journal article" date="2021" name="Nat. Commun.">
        <title>Genetic determinants of endophytism in the Arabidopsis root mycobiome.</title>
        <authorList>
            <person name="Mesny F."/>
            <person name="Miyauchi S."/>
            <person name="Thiergart T."/>
            <person name="Pickel B."/>
            <person name="Atanasova L."/>
            <person name="Karlsson M."/>
            <person name="Huettel B."/>
            <person name="Barry K.W."/>
            <person name="Haridas S."/>
            <person name="Chen C."/>
            <person name="Bauer D."/>
            <person name="Andreopoulos W."/>
            <person name="Pangilinan J."/>
            <person name="LaButti K."/>
            <person name="Riley R."/>
            <person name="Lipzen A."/>
            <person name="Clum A."/>
            <person name="Drula E."/>
            <person name="Henrissat B."/>
            <person name="Kohler A."/>
            <person name="Grigoriev I.V."/>
            <person name="Martin F.M."/>
            <person name="Hacquard S."/>
        </authorList>
    </citation>
    <scope>NUCLEOTIDE SEQUENCE</scope>
    <source>
        <strain evidence="5">MPI-SDFR-AT-0073</strain>
    </source>
</reference>
<dbReference type="PANTHER" id="PTHR11552">
    <property type="entry name" value="GLUCOSE-METHANOL-CHOLINE GMC OXIDOREDUCTASE"/>
    <property type="match status" value="1"/>
</dbReference>
<dbReference type="InterPro" id="IPR012132">
    <property type="entry name" value="GMC_OxRdtase"/>
</dbReference>
<dbReference type="InterPro" id="IPR000172">
    <property type="entry name" value="GMC_OxRdtase_N"/>
</dbReference>
<keyword evidence="2" id="KW-0274">FAD</keyword>
<dbReference type="SUPFAM" id="SSF51905">
    <property type="entry name" value="FAD/NAD(P)-binding domain"/>
    <property type="match status" value="1"/>
</dbReference>
<evidence type="ECO:0000259" key="3">
    <source>
        <dbReference type="PROSITE" id="PS00623"/>
    </source>
</evidence>
<dbReference type="RefSeq" id="XP_045951531.1">
    <property type="nucleotide sequence ID" value="XM_046106075.1"/>
</dbReference>
<organism evidence="5 6">
    <name type="scientific">Truncatella angustata</name>
    <dbReference type="NCBI Taxonomy" id="152316"/>
    <lineage>
        <taxon>Eukaryota</taxon>
        <taxon>Fungi</taxon>
        <taxon>Dikarya</taxon>
        <taxon>Ascomycota</taxon>
        <taxon>Pezizomycotina</taxon>
        <taxon>Sordariomycetes</taxon>
        <taxon>Xylariomycetidae</taxon>
        <taxon>Amphisphaeriales</taxon>
        <taxon>Sporocadaceae</taxon>
        <taxon>Truncatella</taxon>
    </lineage>
</organism>
<comment type="caution">
    <text evidence="5">The sequence shown here is derived from an EMBL/GenBank/DDBJ whole genome shotgun (WGS) entry which is preliminary data.</text>
</comment>
<keyword evidence="2" id="KW-0285">Flavoprotein</keyword>
<evidence type="ECO:0000313" key="5">
    <source>
        <dbReference type="EMBL" id="KAH6645017.1"/>
    </source>
</evidence>
<dbReference type="PIRSF" id="PIRSF000137">
    <property type="entry name" value="Alcohol_oxidase"/>
    <property type="match status" value="1"/>
</dbReference>
<dbReference type="PROSITE" id="PS00624">
    <property type="entry name" value="GMC_OXRED_2"/>
    <property type="match status" value="1"/>
</dbReference>
<proteinExistence type="inferred from homology"/>
<comment type="similarity">
    <text evidence="1 2">Belongs to the GMC oxidoreductase family.</text>
</comment>
<protein>
    <recommendedName>
        <fullName evidence="3 4">Glucose-methanol-choline oxidoreductase N-terminal domain-containing protein</fullName>
    </recommendedName>
</protein>
<sequence length="419" mass="45691">MTDLTADYIVIGGGLTGCLVASRLSQSEKEPRRHPARSRGGEFDYAYHSEPVTNTANRVHSLNSGKALGGGSILNYGGWLRADAADYNEWGSLVDDERWGYRGLLSWFRNSENFHDSAADANAHDFDGTMQIVCSNNTATGVDLADGRIIAVRREAIICAGTYRTPQVLSLSGIGPSDSLTQHGISMSMRTQKLAKTSMIILSFTLPSVCVIHPLATLLEAPTAFKGLPWDWVVSLPLPAEIMTKHESQVEKHNRNLHEVLTLYVPPSIPGIPIHGTHIATSTMLLIPTSRCTVSIHSGNPTDPPYIQPNYFSSELDQDSLLHAAHQMLKAMLATAPMKAIVESETPALGKGLDGLTPLTADSNYDTTKERIRRTGMQHHHSGDCSCGLCRKQSTVGKKERGPLLRITSAQEELKFILQ</sequence>
<name>A0A9P8UAN2_9PEZI</name>
<dbReference type="SUPFAM" id="SSF54373">
    <property type="entry name" value="FAD-linked reductases, C-terminal domain"/>
    <property type="match status" value="1"/>
</dbReference>
<dbReference type="Gene3D" id="3.50.50.60">
    <property type="entry name" value="FAD/NAD(P)-binding domain"/>
    <property type="match status" value="2"/>
</dbReference>
<dbReference type="PROSITE" id="PS00623">
    <property type="entry name" value="GMC_OXRED_1"/>
    <property type="match status" value="1"/>
</dbReference>
<dbReference type="GeneID" id="70134966"/>
<feature type="domain" description="Glucose-methanol-choline oxidoreductase N-terminal" evidence="4">
    <location>
        <begin position="161"/>
        <end position="175"/>
    </location>
</feature>
<evidence type="ECO:0000256" key="1">
    <source>
        <dbReference type="ARBA" id="ARBA00010790"/>
    </source>
</evidence>
<dbReference type="InterPro" id="IPR036188">
    <property type="entry name" value="FAD/NAD-bd_sf"/>
</dbReference>
<evidence type="ECO:0000259" key="4">
    <source>
        <dbReference type="PROSITE" id="PS00624"/>
    </source>
</evidence>
<evidence type="ECO:0000313" key="6">
    <source>
        <dbReference type="Proteomes" id="UP000758603"/>
    </source>
</evidence>